<name>A0ABP1RDH5_9HEXA</name>
<dbReference type="Proteomes" id="UP001642540">
    <property type="component" value="Unassembled WGS sequence"/>
</dbReference>
<reference evidence="2 3" key="1">
    <citation type="submission" date="2024-08" db="EMBL/GenBank/DDBJ databases">
        <authorList>
            <person name="Cucini C."/>
            <person name="Frati F."/>
        </authorList>
    </citation>
    <scope>NUCLEOTIDE SEQUENCE [LARGE SCALE GENOMIC DNA]</scope>
</reference>
<feature type="transmembrane region" description="Helical" evidence="1">
    <location>
        <begin position="545"/>
        <end position="566"/>
    </location>
</feature>
<keyword evidence="1" id="KW-0472">Membrane</keyword>
<keyword evidence="3" id="KW-1185">Reference proteome</keyword>
<evidence type="ECO:0000313" key="3">
    <source>
        <dbReference type="Proteomes" id="UP001642540"/>
    </source>
</evidence>
<keyword evidence="1" id="KW-1133">Transmembrane helix</keyword>
<protein>
    <submittedName>
        <fullName evidence="2">Uncharacterized protein</fullName>
    </submittedName>
</protein>
<evidence type="ECO:0000313" key="2">
    <source>
        <dbReference type="EMBL" id="CAL8124324.1"/>
    </source>
</evidence>
<proteinExistence type="predicted"/>
<comment type="caution">
    <text evidence="2">The sequence shown here is derived from an EMBL/GenBank/DDBJ whole genome shotgun (WGS) entry which is preliminary data.</text>
</comment>
<feature type="transmembrane region" description="Helical" evidence="1">
    <location>
        <begin position="339"/>
        <end position="363"/>
    </location>
</feature>
<organism evidence="2 3">
    <name type="scientific">Orchesella dallaii</name>
    <dbReference type="NCBI Taxonomy" id="48710"/>
    <lineage>
        <taxon>Eukaryota</taxon>
        <taxon>Metazoa</taxon>
        <taxon>Ecdysozoa</taxon>
        <taxon>Arthropoda</taxon>
        <taxon>Hexapoda</taxon>
        <taxon>Collembola</taxon>
        <taxon>Entomobryomorpha</taxon>
        <taxon>Entomobryoidea</taxon>
        <taxon>Orchesellidae</taxon>
        <taxon>Orchesellinae</taxon>
        <taxon>Orchesella</taxon>
    </lineage>
</organism>
<feature type="transmembrane region" description="Helical" evidence="1">
    <location>
        <begin position="309"/>
        <end position="327"/>
    </location>
</feature>
<evidence type="ECO:0000256" key="1">
    <source>
        <dbReference type="SAM" id="Phobius"/>
    </source>
</evidence>
<sequence length="639" mass="75161">MEISNKFKFSHLKKFVILPAILQLIYSEVSTGSQTPGCIISIFPNLNLNWESSELKRGTYRYSNPSNIVITSLRETTHHQDYKNQINDTVKQFSEILVASKSIFIFFSKKVVKWKLDFKLTIFPALKIIVSLPQNCTESQVFVQILCGGYCSSAPKPLKTFQKSLQNVHDFHSLHHKLFWKPYRKLIIPTLPTDYFYALKKKPSERKKLCLQFKRISYICRNDIIMLYVFRQIHNITVRFHRKIQQNFVKYHVGEYHSNIEYITPLTSVKDFPLNLSSVGHLAFDKFDSDTIHYCLRNNEFETSNAFNLAAWLNPFTLEIWIAFIIIGRGLIKKTYNLIVLSSLGFLLSLYGNGLTSIVTIMLEPKGYESLNEFLENNYKLIVPIEQTKIWWATKEAYKEDFKRLGLESYFCKAFYTVETIKRDNDVLIKVAEKRGIKLGILKSTSMSTYFKSLAAKVLRIKTRNPSLVCLTLEERLREQLFFWDIKTENQYWLQVTLQRVFASGLYYKWEEWSTWSRLLNKNLLKVNDKLSPTSDYIQMEKFRYMLYIWWGLILVSLLAFCNEIVISMKFYKFCLGVIHACKKVCQHFTANRIETHRNVKRIAFNGLFEIMQTCLQKLMQICVRVLLNLSNKNFPLFI</sequence>
<gene>
    <name evidence="2" type="ORF">ODALV1_LOCUS20567</name>
</gene>
<accession>A0ABP1RDH5</accession>
<dbReference type="EMBL" id="CAXLJM020000068">
    <property type="protein sequence ID" value="CAL8124324.1"/>
    <property type="molecule type" value="Genomic_DNA"/>
</dbReference>
<keyword evidence="1" id="KW-0812">Transmembrane</keyword>